<dbReference type="SMART" id="SM00752">
    <property type="entry name" value="HTTM"/>
    <property type="match status" value="1"/>
</dbReference>
<organism evidence="8 9">
    <name type="scientific">Streptomyces xiamenensis</name>
    <dbReference type="NCBI Taxonomy" id="408015"/>
    <lineage>
        <taxon>Bacteria</taxon>
        <taxon>Bacillati</taxon>
        <taxon>Actinomycetota</taxon>
        <taxon>Actinomycetes</taxon>
        <taxon>Kitasatosporales</taxon>
        <taxon>Streptomycetaceae</taxon>
        <taxon>Streptomyces</taxon>
    </lineage>
</organism>
<accession>A0A0F7FQ34</accession>
<keyword evidence="4 6" id="KW-0472">Membrane</keyword>
<dbReference type="NCBIfam" id="TIGR04033">
    <property type="entry name" value="export_SdpB"/>
    <property type="match status" value="1"/>
</dbReference>
<evidence type="ECO:0000313" key="9">
    <source>
        <dbReference type="Proteomes" id="UP000034034"/>
    </source>
</evidence>
<sequence length="325" mass="34578">MLSRVPVPWTNLYGLARTLIAAGMAGTLLFSGTDTLFRPVVGTGDHPVCQGVSAAGAFCLVPREQLGWVQWAAVAVLLVVACGWRPRFTGLPHAYVAFSVYTGIAIGDGGDQIASVLALLLVLPTLGDRRRWHWQPPVEGDAERTGWVLAGAGALVMVRLQMSFLYFQAAVAKLPHTEWADGSAMYYWGHSLNFGAPGWLQPLVHPLVSSPLGTALLTWVPLAIEITLAVALLLPQRVRWGLLAAGLGFHASIAVLMGLWSFALAMWGGVLLLCAPLGARLYRRQVGPVEPVEEGGGDTAGARHSRTSSSVSSSDIPDSRASATR</sequence>
<evidence type="ECO:0000259" key="7">
    <source>
        <dbReference type="SMART" id="SM00752"/>
    </source>
</evidence>
<feature type="transmembrane region" description="Helical" evidence="6">
    <location>
        <begin position="12"/>
        <end position="30"/>
    </location>
</feature>
<feature type="domain" description="HTTM-like" evidence="7">
    <location>
        <begin position="4"/>
        <end position="278"/>
    </location>
</feature>
<dbReference type="Proteomes" id="UP000034034">
    <property type="component" value="Chromosome"/>
</dbReference>
<evidence type="ECO:0000256" key="4">
    <source>
        <dbReference type="ARBA" id="ARBA00023136"/>
    </source>
</evidence>
<proteinExistence type="predicted"/>
<protein>
    <submittedName>
        <fullName evidence="8">HTTM domain protein</fullName>
    </submittedName>
</protein>
<gene>
    <name evidence="8" type="ORF">SXIM_05510</name>
</gene>
<evidence type="ECO:0000256" key="2">
    <source>
        <dbReference type="ARBA" id="ARBA00022692"/>
    </source>
</evidence>
<dbReference type="HOGENOM" id="CLU_063685_0_0_11"/>
<keyword evidence="9" id="KW-1185">Reference proteome</keyword>
<dbReference type="InterPro" id="IPR053934">
    <property type="entry name" value="HTTM_dom"/>
</dbReference>
<reference evidence="8" key="1">
    <citation type="submission" date="2019-08" db="EMBL/GenBank/DDBJ databases">
        <title>Complete genome sequence of a mangrove-derived Streptomyces xiamenensis.</title>
        <authorList>
            <person name="Xu J."/>
        </authorList>
    </citation>
    <scope>NUCLEOTIDE SEQUENCE</scope>
    <source>
        <strain evidence="8">318</strain>
    </source>
</reference>
<feature type="transmembrane region" description="Helical" evidence="6">
    <location>
        <begin position="147"/>
        <end position="167"/>
    </location>
</feature>
<name>A0A0F7FQ34_9ACTN</name>
<evidence type="ECO:0000256" key="6">
    <source>
        <dbReference type="SAM" id="Phobius"/>
    </source>
</evidence>
<evidence type="ECO:0000313" key="8">
    <source>
        <dbReference type="EMBL" id="AKG41935.1"/>
    </source>
</evidence>
<dbReference type="PANTHER" id="PTHR39535:SF2">
    <property type="entry name" value="HTTM DOMAIN-CONTAINING PROTEIN"/>
    <property type="match status" value="1"/>
</dbReference>
<dbReference type="PATRIC" id="fig|408015.6.peg.579"/>
<dbReference type="GO" id="GO:0012505">
    <property type="term" value="C:endomembrane system"/>
    <property type="evidence" value="ECO:0007669"/>
    <property type="project" value="UniProtKB-SubCell"/>
</dbReference>
<keyword evidence="3 6" id="KW-1133">Transmembrane helix</keyword>
<dbReference type="EMBL" id="CP009922">
    <property type="protein sequence ID" value="AKG41935.1"/>
    <property type="molecule type" value="Genomic_DNA"/>
</dbReference>
<dbReference type="InterPro" id="IPR011020">
    <property type="entry name" value="HTTM-like"/>
</dbReference>
<evidence type="ECO:0000256" key="1">
    <source>
        <dbReference type="ARBA" id="ARBA00004127"/>
    </source>
</evidence>
<dbReference type="AlphaFoldDB" id="A0A0F7FQ34"/>
<dbReference type="Pfam" id="PF05090">
    <property type="entry name" value="HTTM"/>
    <property type="match status" value="1"/>
</dbReference>
<keyword evidence="2 6" id="KW-0812">Transmembrane</keyword>
<feature type="compositionally biased region" description="Low complexity" evidence="5">
    <location>
        <begin position="307"/>
        <end position="325"/>
    </location>
</feature>
<comment type="subcellular location">
    <subcellularLocation>
        <location evidence="1">Endomembrane system</location>
        <topology evidence="1">Multi-pass membrane protein</topology>
    </subcellularLocation>
</comment>
<dbReference type="PANTHER" id="PTHR39535">
    <property type="entry name" value="SPORULATION-DELAYING PROTEIN SDPB"/>
    <property type="match status" value="1"/>
</dbReference>
<feature type="transmembrane region" description="Helical" evidence="6">
    <location>
        <begin position="68"/>
        <end position="86"/>
    </location>
</feature>
<evidence type="ECO:0000256" key="5">
    <source>
        <dbReference type="SAM" id="MobiDB-lite"/>
    </source>
</evidence>
<dbReference type="STRING" id="408015.SXIM_05510"/>
<feature type="region of interest" description="Disordered" evidence="5">
    <location>
        <begin position="290"/>
        <end position="325"/>
    </location>
</feature>
<feature type="transmembrane region" description="Helical" evidence="6">
    <location>
        <begin position="98"/>
        <end position="126"/>
    </location>
</feature>
<dbReference type="KEGG" id="sxi:SXIM_05510"/>
<evidence type="ECO:0000256" key="3">
    <source>
        <dbReference type="ARBA" id="ARBA00022989"/>
    </source>
</evidence>
<dbReference type="InterPro" id="IPR052964">
    <property type="entry name" value="Sporulation_signal_mat"/>
</dbReference>
<dbReference type="InterPro" id="IPR023894">
    <property type="entry name" value="Sporulation_SdpB"/>
</dbReference>
<feature type="transmembrane region" description="Helical" evidence="6">
    <location>
        <begin position="240"/>
        <end position="258"/>
    </location>
</feature>
<feature type="transmembrane region" description="Helical" evidence="6">
    <location>
        <begin position="212"/>
        <end position="233"/>
    </location>
</feature>